<dbReference type="InterPro" id="IPR003331">
    <property type="entry name" value="UDP_GlcNAc_Epimerase_2_dom"/>
</dbReference>
<gene>
    <name evidence="3" type="primary">wecB</name>
    <name evidence="3" type="ORF">ACFPPD_08890</name>
</gene>
<comment type="caution">
    <text evidence="3">The sequence shown here is derived from an EMBL/GenBank/DDBJ whole genome shotgun (WGS) entry which is preliminary data.</text>
</comment>
<name>A0ABW0LSF8_9BACL</name>
<dbReference type="NCBIfam" id="TIGR00236">
    <property type="entry name" value="wecB"/>
    <property type="match status" value="1"/>
</dbReference>
<dbReference type="PANTHER" id="PTHR43174:SF1">
    <property type="entry name" value="UDP-N-ACETYLGLUCOSAMINE 2-EPIMERASE"/>
    <property type="match status" value="1"/>
</dbReference>
<proteinExistence type="inferred from homology"/>
<evidence type="ECO:0000256" key="1">
    <source>
        <dbReference type="RuleBase" id="RU003513"/>
    </source>
</evidence>
<dbReference type="GO" id="GO:0008761">
    <property type="term" value="F:UDP-N-acetylglucosamine 2-epimerase activity"/>
    <property type="evidence" value="ECO:0007669"/>
    <property type="project" value="UniProtKB-EC"/>
</dbReference>
<dbReference type="Gene3D" id="3.40.50.2000">
    <property type="entry name" value="Glycogen Phosphorylase B"/>
    <property type="match status" value="2"/>
</dbReference>
<dbReference type="InterPro" id="IPR029767">
    <property type="entry name" value="WecB-like"/>
</dbReference>
<dbReference type="SUPFAM" id="SSF53756">
    <property type="entry name" value="UDP-Glycosyltransferase/glycogen phosphorylase"/>
    <property type="match status" value="1"/>
</dbReference>
<feature type="domain" description="UDP-N-acetylglucosamine 2-epimerase" evidence="2">
    <location>
        <begin position="27"/>
        <end position="356"/>
    </location>
</feature>
<protein>
    <submittedName>
        <fullName evidence="3">Non-hydrolyzing UDP-N-acetylglucosamine 2-epimerase</fullName>
        <ecNumber evidence="3">5.1.3.14</ecNumber>
    </submittedName>
</protein>
<sequence>MDVVTILGTRPEMIRLSLVIRKLDIDSAKHILVHTGQNYTSTLSDIFFEQMGIRQPDYRIHTASHSPGRQIGQIFSEVEQIIDKEKPDRMLVLGDTNSALCALLGERKGVPVFHMEAGNRCFDTRVPEEINRKAIDAVSSVNLPYTSISRDNLLREGMAPHRIWVTGNPIYEVMRHHESEIGQSDVLDRLGLAEGQYIVVTFHRAENVDDESNLKHIVGALHLVAEQWSLPLICSVHPRTRSRLQQYGIAIQNPFIQFHEPFGFFDFIALQKNACCVITDSGTVQEESCLLRVPAVTIRHSTERPETITCGSNVVSGIDSQRIAACVTLMMQSDRTWSFPEGYTEPNVSGRVVNMIVGGVSHV</sequence>
<organism evidence="3 4">
    <name type="scientific">Cohnella suwonensis</name>
    <dbReference type="NCBI Taxonomy" id="696072"/>
    <lineage>
        <taxon>Bacteria</taxon>
        <taxon>Bacillati</taxon>
        <taxon>Bacillota</taxon>
        <taxon>Bacilli</taxon>
        <taxon>Bacillales</taxon>
        <taxon>Paenibacillaceae</taxon>
        <taxon>Cohnella</taxon>
    </lineage>
</organism>
<evidence type="ECO:0000313" key="4">
    <source>
        <dbReference type="Proteomes" id="UP001596105"/>
    </source>
</evidence>
<evidence type="ECO:0000259" key="2">
    <source>
        <dbReference type="Pfam" id="PF02350"/>
    </source>
</evidence>
<dbReference type="EC" id="5.1.3.14" evidence="3"/>
<dbReference type="Pfam" id="PF02350">
    <property type="entry name" value="Epimerase_2"/>
    <property type="match status" value="1"/>
</dbReference>
<reference evidence="4" key="1">
    <citation type="journal article" date="2019" name="Int. J. Syst. Evol. Microbiol.">
        <title>The Global Catalogue of Microorganisms (GCM) 10K type strain sequencing project: providing services to taxonomists for standard genome sequencing and annotation.</title>
        <authorList>
            <consortium name="The Broad Institute Genomics Platform"/>
            <consortium name="The Broad Institute Genome Sequencing Center for Infectious Disease"/>
            <person name="Wu L."/>
            <person name="Ma J."/>
        </authorList>
    </citation>
    <scope>NUCLEOTIDE SEQUENCE [LARGE SCALE GENOMIC DNA]</scope>
    <source>
        <strain evidence="4">CCUG 57113</strain>
    </source>
</reference>
<dbReference type="CDD" id="cd03786">
    <property type="entry name" value="GTB_UDP-GlcNAc_2-Epimerase"/>
    <property type="match status" value="1"/>
</dbReference>
<dbReference type="EMBL" id="JBHSMH010000021">
    <property type="protein sequence ID" value="MFC5468838.1"/>
    <property type="molecule type" value="Genomic_DNA"/>
</dbReference>
<dbReference type="RefSeq" id="WP_209750272.1">
    <property type="nucleotide sequence ID" value="NZ_JBHSMH010000021.1"/>
</dbReference>
<comment type="similarity">
    <text evidence="1">Belongs to the UDP-N-acetylglucosamine 2-epimerase family.</text>
</comment>
<keyword evidence="4" id="KW-1185">Reference proteome</keyword>
<keyword evidence="1 3" id="KW-0413">Isomerase</keyword>
<accession>A0ABW0LSF8</accession>
<dbReference type="PANTHER" id="PTHR43174">
    <property type="entry name" value="UDP-N-ACETYLGLUCOSAMINE 2-EPIMERASE"/>
    <property type="match status" value="1"/>
</dbReference>
<evidence type="ECO:0000313" key="3">
    <source>
        <dbReference type="EMBL" id="MFC5468838.1"/>
    </source>
</evidence>
<dbReference type="Proteomes" id="UP001596105">
    <property type="component" value="Unassembled WGS sequence"/>
</dbReference>